<gene>
    <name evidence="1" type="ORF">WKW77_27700</name>
</gene>
<dbReference type="Proteomes" id="UP001365846">
    <property type="component" value="Unassembled WGS sequence"/>
</dbReference>
<dbReference type="CDD" id="cd09598">
    <property type="entry name" value="M4_like"/>
    <property type="match status" value="2"/>
</dbReference>
<keyword evidence="2" id="KW-1185">Reference proteome</keyword>
<evidence type="ECO:0000313" key="2">
    <source>
        <dbReference type="Proteomes" id="UP001365846"/>
    </source>
</evidence>
<dbReference type="SUPFAM" id="SSF55486">
    <property type="entry name" value="Metalloproteases ('zincins'), catalytic domain"/>
    <property type="match status" value="2"/>
</dbReference>
<proteinExistence type="predicted"/>
<accession>A0ABU8VMJ2</accession>
<evidence type="ECO:0000313" key="1">
    <source>
        <dbReference type="EMBL" id="MEJ8814887.1"/>
    </source>
</evidence>
<dbReference type="EMBL" id="JBBKZU010000015">
    <property type="protein sequence ID" value="MEJ8814887.1"/>
    <property type="molecule type" value="Genomic_DNA"/>
</dbReference>
<protein>
    <recommendedName>
        <fullName evidence="3">Peptidase M4</fullName>
    </recommendedName>
</protein>
<organism evidence="1 2">
    <name type="scientific">Variovorax ureilyticus</name>
    <dbReference type="NCBI Taxonomy" id="1836198"/>
    <lineage>
        <taxon>Bacteria</taxon>
        <taxon>Pseudomonadati</taxon>
        <taxon>Pseudomonadota</taxon>
        <taxon>Betaproteobacteria</taxon>
        <taxon>Burkholderiales</taxon>
        <taxon>Comamonadaceae</taxon>
        <taxon>Variovorax</taxon>
    </lineage>
</organism>
<name>A0ABU8VMJ2_9BURK</name>
<comment type="caution">
    <text evidence="1">The sequence shown here is derived from an EMBL/GenBank/DDBJ whole genome shotgun (WGS) entry which is preliminary data.</text>
</comment>
<sequence>MEPRIDKRWRVPLPVYRRLRVFAFDPGTTARLDTAVMNEMTLLVPWEDLKAGPIGEYIAVVDKDEHGRQVHPAVDLDDPQILANDGLAPSDGNPQFHHQMAYAVAMRTIRNFERALGRSIHWPPIAKGRRVDYRRRFPIYPHYMADANAYYKPGDGLCFGYFRAQKPSAYEGTTIFTCLSQDVIAHEITHAMLDGMRISFKGQHPDVLALHEAYADLIAVLQHFWPSDVFRGQIAAIQGRLESSRRLGAIAPQFGEAIGRPEGIRNALGSIDEAGDWHPRKPDPKAYAATLEPHDRGAIVVSAVFEALKKIYEARTADLRRIATGGTGILPEGQLHPDLVNRLAQEASRSAQRVLEMIIRALDYMPPVETTSGDFLRAIVTADHDLRPVDDGNYRLAFVDAFRSYGILPPDVGTLSQDTILWRAPARPAATRAVSEFVRELSREFTPWTLPHDREALWLMLEGKRALLHQRLSESPVAAIGPIDLRRPFEVESFHPRERSDASGNFAFQWVIKLVQEMQAAPAPKARGKALELTVEVDTRPWAGVTLIVDGDTGNVLYQIERKTPKAAAKESTPPAPKIEAIPIAPSTQRLVRVFAFDPSMGRQRETAGINETLIRVPWERDANGKDILGPGPTGEYIEVVDRDPASRCFYEPVDLNDRYVVAQHGLPPSESSPQFHQQMVYAVAMRTIRTFERALGRLALWRSHNARDAGGGGLSEEYVQRLRIYPHALREANAYYSPDKKALLFGYFSAPAVEEGGARLTVFSCLSHDIVAHEVTHALLDGMHRRFSEASNPDVLAFHEAFADIVALFQHFSLPEVLRQQIASTRGDLAGQSQLGQLAQEFGQAIGNRGALRSAIGAIDEKTGRWQRREGHPDDYQRSTEPHERGAVLVAAVFDAFLSIYKSRVADLFRIASEGTGVTREGSLHPDLIGRLTDEAAQSARQVLDMCIRALDYCPPVDINFGDYLRALVTADFENDPVDEEHRRVAFIEAFRRRGIVPENVRAFSVEGLLWRAATAAPDENEHVMVGIVKEWAKDIRSWGLSKDRKALFEMTRDRRAALHAYLRPRLADEKVVLAGLDPELAFEVHSLRPSIRMDWEGRPNFQWVIELTQRVPQYIDGAAPRGDRKADYYFRGGCTLLVDAETGEVRYSIKKKLNDERKARQRRFFLDEGSRSLAATYFGPPGAEEREPFAVLHRH</sequence>
<reference evidence="1 2" key="1">
    <citation type="submission" date="2024-03" db="EMBL/GenBank/DDBJ databases">
        <title>Novel species of the genus Variovorax.</title>
        <authorList>
            <person name="Liu Q."/>
            <person name="Xin Y.-H."/>
        </authorList>
    </citation>
    <scope>NUCLEOTIDE SEQUENCE [LARGE SCALE GENOMIC DNA]</scope>
    <source>
        <strain evidence="1 2">KACC 18899</strain>
    </source>
</reference>
<dbReference type="RefSeq" id="WP_340360112.1">
    <property type="nucleotide sequence ID" value="NZ_JBBKZU010000015.1"/>
</dbReference>
<evidence type="ECO:0008006" key="3">
    <source>
        <dbReference type="Google" id="ProtNLM"/>
    </source>
</evidence>